<dbReference type="AlphaFoldDB" id="A0A8H3DVE8"/>
<dbReference type="SUPFAM" id="SSF81383">
    <property type="entry name" value="F-box domain"/>
    <property type="match status" value="1"/>
</dbReference>
<reference evidence="3" key="1">
    <citation type="submission" date="2021-01" db="EMBL/GenBank/DDBJ databases">
        <authorList>
            <person name="Kaushik A."/>
        </authorList>
    </citation>
    <scope>NUCLEOTIDE SEQUENCE</scope>
    <source>
        <strain evidence="3">AG5</strain>
    </source>
</reference>
<dbReference type="EMBL" id="CAJNJQ010001056">
    <property type="protein sequence ID" value="CAE7116829.1"/>
    <property type="molecule type" value="Genomic_DNA"/>
</dbReference>
<dbReference type="Pfam" id="PF12937">
    <property type="entry name" value="F-box-like"/>
    <property type="match status" value="1"/>
</dbReference>
<name>A0A8H3DVE8_9AGAM</name>
<feature type="region of interest" description="Disordered" evidence="1">
    <location>
        <begin position="1"/>
        <end position="26"/>
    </location>
</feature>
<comment type="caution">
    <text evidence="3">The sequence shown here is derived from an EMBL/GenBank/DDBJ whole genome shotgun (WGS) entry which is preliminary data.</text>
</comment>
<feature type="compositionally biased region" description="Low complexity" evidence="1">
    <location>
        <begin position="1"/>
        <end position="13"/>
    </location>
</feature>
<dbReference type="CDD" id="cd09917">
    <property type="entry name" value="F-box_SF"/>
    <property type="match status" value="1"/>
</dbReference>
<evidence type="ECO:0000259" key="2">
    <source>
        <dbReference type="PROSITE" id="PS50181"/>
    </source>
</evidence>
<protein>
    <recommendedName>
        <fullName evidence="2">F-box domain-containing protein</fullName>
    </recommendedName>
</protein>
<evidence type="ECO:0000313" key="3">
    <source>
        <dbReference type="EMBL" id="CAE7116829.1"/>
    </source>
</evidence>
<proteinExistence type="predicted"/>
<dbReference type="InterPro" id="IPR036047">
    <property type="entry name" value="F-box-like_dom_sf"/>
</dbReference>
<dbReference type="SMART" id="SM00256">
    <property type="entry name" value="FBOX"/>
    <property type="match status" value="1"/>
</dbReference>
<feature type="domain" description="F-box" evidence="2">
    <location>
        <begin position="57"/>
        <end position="107"/>
    </location>
</feature>
<evidence type="ECO:0000256" key="1">
    <source>
        <dbReference type="SAM" id="MobiDB-lite"/>
    </source>
</evidence>
<sequence>MTSRTRAATRRLTQLPDKNKAQVSHSWRKRIRLMSPSPASDSDESSSSLSTVSDYGFEGFMNLPVDVFVKIASYFQPQDLLALSRVNSFLRRLLLSRELSEPIWRSARSNIAGLPPCPKEISEPRYAKLLFSKICTSCGARAIHNMDPILLERLCAKCKGAKLVDLAQHWEIASLVFASTTILPRHCENWRGPWCLSEDFEVVKTALDRFDADEGEDEEARDSWIEQRQEMVEAREQSSQPLIEWFQQLEMKRQAELDRRRAVREREIKTRLMELGHKAKDLDVDSDSDFQVDSDTNSGSDVGSSSMCTWFSLVRNTRPLTDKAWRELLPKLERMATAKRRARIAFERECRLEELVDWAQDTCGLKMFRLWQKVDYRYHQFEQGPNLNATELLLNNIENLSGIGSLLDADLSDDEYEQSFEALQPELADILTSWVDEQEAILVSMMPDNILTPQFDHPGSEMTFGVDGDPTRLPMSGLPENTQKLLRADAVFVHTPTEPDEQNKDTGAGTCHFYPDFDDLPSKFIYSKLASRIAASFLTCLGRPNASHLEITSTNYALECGMCPEIGSLEWKKFIEHCLKEHWVDDPKDEAREI</sequence>
<accession>A0A8H3DVE8</accession>
<dbReference type="Proteomes" id="UP000663827">
    <property type="component" value="Unassembled WGS sequence"/>
</dbReference>
<organism evidence="3 4">
    <name type="scientific">Rhizoctonia solani</name>
    <dbReference type="NCBI Taxonomy" id="456999"/>
    <lineage>
        <taxon>Eukaryota</taxon>
        <taxon>Fungi</taxon>
        <taxon>Dikarya</taxon>
        <taxon>Basidiomycota</taxon>
        <taxon>Agaricomycotina</taxon>
        <taxon>Agaricomycetes</taxon>
        <taxon>Cantharellales</taxon>
        <taxon>Ceratobasidiaceae</taxon>
        <taxon>Rhizoctonia</taxon>
    </lineage>
</organism>
<dbReference type="InterPro" id="IPR001810">
    <property type="entry name" value="F-box_dom"/>
</dbReference>
<evidence type="ECO:0000313" key="4">
    <source>
        <dbReference type="Proteomes" id="UP000663827"/>
    </source>
</evidence>
<dbReference type="PROSITE" id="PS50181">
    <property type="entry name" value="FBOX"/>
    <property type="match status" value="1"/>
</dbReference>
<gene>
    <name evidence="3" type="ORF">RDB_LOCUS52924</name>
</gene>